<dbReference type="SUPFAM" id="SSF57667">
    <property type="entry name" value="beta-beta-alpha zinc fingers"/>
    <property type="match status" value="4"/>
</dbReference>
<evidence type="ECO:0000256" key="9">
    <source>
        <dbReference type="ARBA" id="ARBA00023125"/>
    </source>
</evidence>
<evidence type="ECO:0000313" key="14">
    <source>
        <dbReference type="Proteomes" id="UP001152795"/>
    </source>
</evidence>
<evidence type="ECO:0000256" key="10">
    <source>
        <dbReference type="ARBA" id="ARBA00023163"/>
    </source>
</evidence>
<dbReference type="PANTHER" id="PTHR24388">
    <property type="entry name" value="ZINC FINGER PROTEIN"/>
    <property type="match status" value="1"/>
</dbReference>
<evidence type="ECO:0000256" key="7">
    <source>
        <dbReference type="ARBA" id="ARBA00022833"/>
    </source>
</evidence>
<dbReference type="GO" id="GO:0008270">
    <property type="term" value="F:zinc ion binding"/>
    <property type="evidence" value="ECO:0007669"/>
    <property type="project" value="UniProtKB-KW"/>
</dbReference>
<dbReference type="AlphaFoldDB" id="A0A6S7GX50"/>
<feature type="region of interest" description="Disordered" evidence="12">
    <location>
        <begin position="375"/>
        <end position="401"/>
    </location>
</feature>
<dbReference type="Proteomes" id="UP001152795">
    <property type="component" value="Unassembled WGS sequence"/>
</dbReference>
<evidence type="ECO:0000256" key="11">
    <source>
        <dbReference type="ARBA" id="ARBA00023242"/>
    </source>
</evidence>
<dbReference type="Pfam" id="PF13894">
    <property type="entry name" value="zf-C2H2_4"/>
    <property type="match status" value="1"/>
</dbReference>
<keyword evidence="11" id="KW-0539">Nucleus</keyword>
<keyword evidence="14" id="KW-1185">Reference proteome</keyword>
<feature type="compositionally biased region" description="Acidic residues" evidence="12">
    <location>
        <begin position="175"/>
        <end position="189"/>
    </location>
</feature>
<keyword evidence="5" id="KW-0677">Repeat</keyword>
<evidence type="ECO:0000256" key="1">
    <source>
        <dbReference type="ARBA" id="ARBA00003767"/>
    </source>
</evidence>
<keyword evidence="6" id="KW-0863">Zinc-finger</keyword>
<feature type="compositionally biased region" description="Polar residues" evidence="12">
    <location>
        <begin position="151"/>
        <end position="174"/>
    </location>
</feature>
<proteinExistence type="inferred from homology"/>
<comment type="similarity">
    <text evidence="3">Belongs to the krueppel C2H2-type zinc-finger protein family.</text>
</comment>
<dbReference type="FunFam" id="3.30.160.60:FF:000100">
    <property type="entry name" value="Zinc finger 45-like"/>
    <property type="match status" value="1"/>
</dbReference>
<keyword evidence="8" id="KW-0805">Transcription regulation</keyword>
<evidence type="ECO:0000256" key="8">
    <source>
        <dbReference type="ARBA" id="ARBA00023015"/>
    </source>
</evidence>
<evidence type="ECO:0000256" key="2">
    <source>
        <dbReference type="ARBA" id="ARBA00004123"/>
    </source>
</evidence>
<evidence type="ECO:0000256" key="4">
    <source>
        <dbReference type="ARBA" id="ARBA00022723"/>
    </source>
</evidence>
<gene>
    <name evidence="13" type="ORF">PACLA_8A024470</name>
</gene>
<dbReference type="Gene3D" id="3.30.160.60">
    <property type="entry name" value="Classic Zinc Finger"/>
    <property type="match status" value="5"/>
</dbReference>
<dbReference type="InterPro" id="IPR021922">
    <property type="entry name" value="Par3/HAL_N"/>
</dbReference>
<dbReference type="GO" id="GO:0000981">
    <property type="term" value="F:DNA-binding transcription factor activity, RNA polymerase II-specific"/>
    <property type="evidence" value="ECO:0007669"/>
    <property type="project" value="TreeGrafter"/>
</dbReference>
<dbReference type="PROSITE" id="PS00028">
    <property type="entry name" value="ZINC_FINGER_C2H2_1"/>
    <property type="match status" value="4"/>
</dbReference>
<evidence type="ECO:0000256" key="5">
    <source>
        <dbReference type="ARBA" id="ARBA00022737"/>
    </source>
</evidence>
<dbReference type="PROSITE" id="PS50157">
    <property type="entry name" value="ZINC_FINGER_C2H2_2"/>
    <property type="match status" value="5"/>
</dbReference>
<dbReference type="GO" id="GO:0000978">
    <property type="term" value="F:RNA polymerase II cis-regulatory region sequence-specific DNA binding"/>
    <property type="evidence" value="ECO:0007669"/>
    <property type="project" value="TreeGrafter"/>
</dbReference>
<dbReference type="EMBL" id="CACRXK020002814">
    <property type="protein sequence ID" value="CAB3996175.1"/>
    <property type="molecule type" value="Genomic_DNA"/>
</dbReference>
<dbReference type="FunFam" id="3.30.160.60:FF:000623">
    <property type="entry name" value="Zinc finger protein 234"/>
    <property type="match status" value="1"/>
</dbReference>
<dbReference type="InterPro" id="IPR050527">
    <property type="entry name" value="Snail/Krueppel_Znf"/>
</dbReference>
<keyword evidence="9" id="KW-0238">DNA-binding</keyword>
<dbReference type="InterPro" id="IPR036236">
    <property type="entry name" value="Znf_C2H2_sf"/>
</dbReference>
<evidence type="ECO:0000256" key="6">
    <source>
        <dbReference type="ARBA" id="ARBA00022771"/>
    </source>
</evidence>
<keyword evidence="7" id="KW-0862">Zinc</keyword>
<comment type="subcellular location">
    <subcellularLocation>
        <location evidence="2">Nucleus</location>
    </subcellularLocation>
</comment>
<feature type="compositionally biased region" description="Acidic residues" evidence="12">
    <location>
        <begin position="387"/>
        <end position="401"/>
    </location>
</feature>
<dbReference type="PANTHER" id="PTHR24388:SF104">
    <property type="entry name" value="AT-RICH BINDING PROTEIN-RELATED"/>
    <property type="match status" value="1"/>
</dbReference>
<name>A0A6S7GX50_PARCT</name>
<dbReference type="Gene3D" id="3.10.20.90">
    <property type="entry name" value="Phosphatidylinositol 3-kinase Catalytic Subunit, Chain A, domain 1"/>
    <property type="match status" value="1"/>
</dbReference>
<evidence type="ECO:0000256" key="3">
    <source>
        <dbReference type="ARBA" id="ARBA00006991"/>
    </source>
</evidence>
<protein>
    <submittedName>
        <fullName evidence="13">Zinc finger 180 isoform X2</fullName>
    </submittedName>
</protein>
<sequence>MKVIVCFGETRILVPCDTGEDTTVKELSEIAVAKFKKVTNKNPDEDIKISYLKTQSEGAMVDPDDKVANVAEDKEIFTAVLEEPLPTQLPLINTSNGQLVLAVINNDGSQTTDSIASSLQLGSGGNLGNLSPVFANAIMGMLQQSMSQQQPGVSPTTATGNTSNLPQLQPATQAENDDNATEEGEESDGKDEKKDFSCDQCLKKFKQSWKLRQHLIAHARRDEMKKYECDKCAASFISEWLLLRHAKIHTGTTKPRFCLVCNRAFRGSTDLKVHMRTHTGEKPFKCETCGKAFGDRSALRRHTMTHTGEKPRPCPHCPKAFRQTAPLIHHMRQHHNIDIRRRCDVCYMSFCEDEPYLLHMANVHHKNITLEELKKDEGDGSSGMEMEQQELENEEGVDGEGVVGDDDQMVGDGIENGKHGMVSNAHLVQHCDDEVKDGENNEQVVAERSLQDAYITDSGDGEQGESITITAVAAGQDGQEIVLPADLVVAHQLIAVQQSNMDV</sequence>
<dbReference type="Pfam" id="PF00096">
    <property type="entry name" value="zf-C2H2"/>
    <property type="match status" value="2"/>
</dbReference>
<feature type="region of interest" description="Disordered" evidence="12">
    <location>
        <begin position="145"/>
        <end position="194"/>
    </location>
</feature>
<keyword evidence="10" id="KW-0804">Transcription</keyword>
<reference evidence="13" key="1">
    <citation type="submission" date="2020-04" db="EMBL/GenBank/DDBJ databases">
        <authorList>
            <person name="Alioto T."/>
            <person name="Alioto T."/>
            <person name="Gomez Garrido J."/>
        </authorList>
    </citation>
    <scope>NUCLEOTIDE SEQUENCE</scope>
    <source>
        <strain evidence="13">A484AB</strain>
    </source>
</reference>
<dbReference type="InterPro" id="IPR013087">
    <property type="entry name" value="Znf_C2H2_type"/>
</dbReference>
<dbReference type="GO" id="GO:0005634">
    <property type="term" value="C:nucleus"/>
    <property type="evidence" value="ECO:0007669"/>
    <property type="project" value="UniProtKB-SubCell"/>
</dbReference>
<evidence type="ECO:0000313" key="13">
    <source>
        <dbReference type="EMBL" id="CAB3996175.1"/>
    </source>
</evidence>
<comment type="caution">
    <text evidence="13">The sequence shown here is derived from an EMBL/GenBank/DDBJ whole genome shotgun (WGS) entry which is preliminary data.</text>
</comment>
<organism evidence="13 14">
    <name type="scientific">Paramuricea clavata</name>
    <name type="common">Red gorgonian</name>
    <name type="synonym">Violescent sea-whip</name>
    <dbReference type="NCBI Taxonomy" id="317549"/>
    <lineage>
        <taxon>Eukaryota</taxon>
        <taxon>Metazoa</taxon>
        <taxon>Cnidaria</taxon>
        <taxon>Anthozoa</taxon>
        <taxon>Octocorallia</taxon>
        <taxon>Malacalcyonacea</taxon>
        <taxon>Plexauridae</taxon>
        <taxon>Paramuricea</taxon>
    </lineage>
</organism>
<keyword evidence="4" id="KW-0479">Metal-binding</keyword>
<accession>A0A6S7GX50</accession>
<dbReference type="SMART" id="SM00355">
    <property type="entry name" value="ZnF_C2H2"/>
    <property type="match status" value="6"/>
</dbReference>
<dbReference type="OrthoDB" id="427030at2759"/>
<dbReference type="Pfam" id="PF12053">
    <property type="entry name" value="Par3_HAL_N_term"/>
    <property type="match status" value="1"/>
</dbReference>
<evidence type="ECO:0000256" key="12">
    <source>
        <dbReference type="SAM" id="MobiDB-lite"/>
    </source>
</evidence>
<comment type="function">
    <text evidence="1">May be involved in transcriptional regulation.</text>
</comment>
<dbReference type="FunFam" id="3.30.160.60:FF:001498">
    <property type="entry name" value="Zinc finger protein 404"/>
    <property type="match status" value="1"/>
</dbReference>